<comment type="caution">
    <text evidence="1">The sequence shown here is derived from an EMBL/GenBank/DDBJ whole genome shotgun (WGS) entry which is preliminary data.</text>
</comment>
<organism evidence="1 2">
    <name type="scientific">Gemmiger gallinarum</name>
    <dbReference type="NCBI Taxonomy" id="2779354"/>
    <lineage>
        <taxon>Bacteria</taxon>
        <taxon>Bacillati</taxon>
        <taxon>Bacillota</taxon>
        <taxon>Clostridia</taxon>
        <taxon>Eubacteriales</taxon>
        <taxon>Gemmiger</taxon>
    </lineage>
</organism>
<reference evidence="1 2" key="1">
    <citation type="submission" date="2020-10" db="EMBL/GenBank/DDBJ databases">
        <title>ChiBAC.</title>
        <authorList>
            <person name="Zenner C."/>
            <person name="Hitch T.C.A."/>
            <person name="Clavel T."/>
        </authorList>
    </citation>
    <scope>NUCLEOTIDE SEQUENCE [LARGE SCALE GENOMIC DNA]</scope>
    <source>
        <strain evidence="1 2">DSM 109015</strain>
    </source>
</reference>
<sequence length="145" mass="16799">MDKKRCFLIGHHDAPESIYPALQREIERHITELDVTEFIVGRYGNFDRMAARALVTAKQIHPEIFLWLLLPYHPAEQKVKAPEGFDGSLYPEGLERVPRRIAIVRANRSVVDHVHFLIAYIRHPGSNTQKLFEYANKKKLQSSLL</sequence>
<gene>
    <name evidence="1" type="ORF">INF35_06650</name>
</gene>
<evidence type="ECO:0000313" key="2">
    <source>
        <dbReference type="Proteomes" id="UP000768567"/>
    </source>
</evidence>
<protein>
    <recommendedName>
        <fullName evidence="3">Sirohydrochlorin cobaltochelatase</fullName>
    </recommendedName>
</protein>
<evidence type="ECO:0008006" key="3">
    <source>
        <dbReference type="Google" id="ProtNLM"/>
    </source>
</evidence>
<evidence type="ECO:0000313" key="1">
    <source>
        <dbReference type="EMBL" id="MBE5037458.1"/>
    </source>
</evidence>
<accession>A0ABR9R2S7</accession>
<name>A0ABR9R2S7_9FIRM</name>
<dbReference type="Gene3D" id="3.40.50.450">
    <property type="match status" value="1"/>
</dbReference>
<proteinExistence type="predicted"/>
<dbReference type="SUPFAM" id="SSF102405">
    <property type="entry name" value="MCP/YpsA-like"/>
    <property type="match status" value="1"/>
</dbReference>
<dbReference type="Proteomes" id="UP000768567">
    <property type="component" value="Unassembled WGS sequence"/>
</dbReference>
<dbReference type="RefSeq" id="WP_193500819.1">
    <property type="nucleotide sequence ID" value="NZ_JADCKC010000002.1"/>
</dbReference>
<keyword evidence="2" id="KW-1185">Reference proteome</keyword>
<dbReference type="EMBL" id="JADCKC010000002">
    <property type="protein sequence ID" value="MBE5037458.1"/>
    <property type="molecule type" value="Genomic_DNA"/>
</dbReference>